<protein>
    <submittedName>
        <fullName evidence="1">Ubiquitin-specific protease otu1</fullName>
    </submittedName>
</protein>
<organism evidence="1">
    <name type="scientific">Ophidiomyces ophidiicola</name>
    <dbReference type="NCBI Taxonomy" id="1387563"/>
    <lineage>
        <taxon>Eukaryota</taxon>
        <taxon>Fungi</taxon>
        <taxon>Dikarya</taxon>
        <taxon>Ascomycota</taxon>
        <taxon>Pezizomycotina</taxon>
        <taxon>Eurotiomycetes</taxon>
        <taxon>Eurotiomycetidae</taxon>
        <taxon>Onygenales</taxon>
        <taxon>Onygenaceae</taxon>
        <taxon>Ophidiomyces</taxon>
    </lineage>
</organism>
<keyword evidence="1" id="KW-0378">Hydrolase</keyword>
<proteinExistence type="predicted"/>
<name>A0ACB8UWK6_9EURO</name>
<reference evidence="1" key="1">
    <citation type="journal article" date="2022" name="bioRxiv">
        <title>Population genetic analysis of Ophidiomyces ophidiicola, the causative agent of snake fungal disease, indicates recent introductions to the USA.</title>
        <authorList>
            <person name="Ladner J.T."/>
            <person name="Palmer J.M."/>
            <person name="Ettinger C.L."/>
            <person name="Stajich J.E."/>
            <person name="Farrell T.M."/>
            <person name="Glorioso B.M."/>
            <person name="Lawson B."/>
            <person name="Price S.J."/>
            <person name="Stengle A.G."/>
            <person name="Grear D.A."/>
            <person name="Lorch J.M."/>
        </authorList>
    </citation>
    <scope>NUCLEOTIDE SEQUENCE</scope>
    <source>
        <strain evidence="1">NWHC 24266-5</strain>
    </source>
</reference>
<comment type="caution">
    <text evidence="1">The sequence shown here is derived from an EMBL/GenBank/DDBJ whole genome shotgun (WGS) entry which is preliminary data.</text>
</comment>
<keyword evidence="1" id="KW-0645">Protease</keyword>
<dbReference type="EMBL" id="JALBCA010000046">
    <property type="protein sequence ID" value="KAI2386614.1"/>
    <property type="molecule type" value="Genomic_DNA"/>
</dbReference>
<evidence type="ECO:0000313" key="1">
    <source>
        <dbReference type="EMBL" id="KAI2386614.1"/>
    </source>
</evidence>
<gene>
    <name evidence="1" type="primary">OTU1</name>
    <name evidence="1" type="ORF">LOY88_003472</name>
</gene>
<sequence length="309" mass="33205">MRIRIRGPTGQSTISLADTATVEDLLVQIEASTALTDFDLKYGYPPTPLSLAHLSRHTPIADIGVALDGEQLMVVGKDAAVAGAPPAQSAPDEPPEIASPEHGGTVVLRVMPDDNSCLFRAVGNAVLGAMDAVTELRSVVAQTIQDQPETYSPAVLERPRDEYCRWIQTADAWGGGIELSILSKHFDVEICSIDVQTLRVDRFNDGRPTRCIVVYSGIHYDGVALSPSAPPFTRAQAPPECDTRIFDTADAAVLERARALCRVLQQRHYYTDTAGFRVQCQACGGRFVGEQGAAAHAAATGHYDFGEAD</sequence>
<accession>A0ACB8UWK6</accession>